<protein>
    <submittedName>
        <fullName evidence="1">Uncharacterized protein</fullName>
    </submittedName>
</protein>
<organism evidence="1 2">
    <name type="scientific">Ostreibacterium oceani</name>
    <dbReference type="NCBI Taxonomy" id="2654998"/>
    <lineage>
        <taxon>Bacteria</taxon>
        <taxon>Pseudomonadati</taxon>
        <taxon>Pseudomonadota</taxon>
        <taxon>Gammaproteobacteria</taxon>
        <taxon>Cardiobacteriales</taxon>
        <taxon>Ostreibacteriaceae</taxon>
        <taxon>Ostreibacterium</taxon>
    </lineage>
</organism>
<sequence>MNQKGIYATTIAATLLIGACASNQPQSSATNARDFCRDVGGEIKSVNDGAESYCVLPSRDVVELEAFFQQNKKQ</sequence>
<dbReference type="AlphaFoldDB" id="A0A6N7EX14"/>
<keyword evidence="2" id="KW-1185">Reference proteome</keyword>
<accession>A0A6N7EX14</accession>
<name>A0A6N7EX14_9GAMM</name>
<comment type="caution">
    <text evidence="1">The sequence shown here is derived from an EMBL/GenBank/DDBJ whole genome shotgun (WGS) entry which is preliminary data.</text>
</comment>
<gene>
    <name evidence="1" type="ORF">GCU85_04330</name>
</gene>
<dbReference type="RefSeq" id="WP_152809719.1">
    <property type="nucleotide sequence ID" value="NZ_WHNW01000003.1"/>
</dbReference>
<dbReference type="InParanoid" id="A0A6N7EX14"/>
<proteinExistence type="predicted"/>
<evidence type="ECO:0000313" key="2">
    <source>
        <dbReference type="Proteomes" id="UP000471298"/>
    </source>
</evidence>
<dbReference type="PROSITE" id="PS51257">
    <property type="entry name" value="PROKAR_LIPOPROTEIN"/>
    <property type="match status" value="1"/>
</dbReference>
<evidence type="ECO:0000313" key="1">
    <source>
        <dbReference type="EMBL" id="MPV85959.1"/>
    </source>
</evidence>
<dbReference type="Proteomes" id="UP000471298">
    <property type="component" value="Unassembled WGS sequence"/>
</dbReference>
<dbReference type="EMBL" id="WHNW01000003">
    <property type="protein sequence ID" value="MPV85959.1"/>
    <property type="molecule type" value="Genomic_DNA"/>
</dbReference>
<reference evidence="1 2" key="1">
    <citation type="submission" date="2019-10" db="EMBL/GenBank/DDBJ databases">
        <title>Cardiobacteriales fam. a chemoheterotrophic member of the order Cardiobacteriales, and proposal of Cardiobacteriales fam. nov.</title>
        <authorList>
            <person name="Wang C."/>
        </authorList>
    </citation>
    <scope>NUCLEOTIDE SEQUENCE [LARGE SCALE GENOMIC DNA]</scope>
    <source>
        <strain evidence="1 2">ML27</strain>
    </source>
</reference>